<keyword evidence="4" id="KW-0808">Transferase</keyword>
<evidence type="ECO:0000259" key="3">
    <source>
        <dbReference type="Pfam" id="PF00535"/>
    </source>
</evidence>
<proteinExistence type="predicted"/>
<dbReference type="Gramene" id="CDF38961">
    <property type="protein sequence ID" value="CDF38961"/>
    <property type="gene ID" value="CHC_T00009304001"/>
</dbReference>
<evidence type="ECO:0000256" key="1">
    <source>
        <dbReference type="ARBA" id="ARBA00022676"/>
    </source>
</evidence>
<dbReference type="Proteomes" id="UP000012073">
    <property type="component" value="Unassembled WGS sequence"/>
</dbReference>
<dbReference type="InterPro" id="IPR029044">
    <property type="entry name" value="Nucleotide-diphossugar_trans"/>
</dbReference>
<accession>R7QNB3</accession>
<organism evidence="4 5">
    <name type="scientific">Chondrus crispus</name>
    <name type="common">Carrageen Irish moss</name>
    <name type="synonym">Polymorpha crispa</name>
    <dbReference type="NCBI Taxonomy" id="2769"/>
    <lineage>
        <taxon>Eukaryota</taxon>
        <taxon>Rhodophyta</taxon>
        <taxon>Florideophyceae</taxon>
        <taxon>Rhodymeniophycidae</taxon>
        <taxon>Gigartinales</taxon>
        <taxon>Gigartinaceae</taxon>
        <taxon>Chondrus</taxon>
    </lineage>
</organism>
<dbReference type="RefSeq" id="XP_005718866.1">
    <property type="nucleotide sequence ID" value="XM_005718809.1"/>
</dbReference>
<feature type="domain" description="Glycosyltransferase 2-like" evidence="3">
    <location>
        <begin position="330"/>
        <end position="446"/>
    </location>
</feature>
<protein>
    <submittedName>
        <fullName evidence="4">Transferase</fullName>
    </submittedName>
</protein>
<dbReference type="Pfam" id="PF00535">
    <property type="entry name" value="Glycos_transf_2"/>
    <property type="match status" value="1"/>
</dbReference>
<gene>
    <name evidence="4" type="ORF">CHC_T00009304001</name>
</gene>
<dbReference type="InterPro" id="IPR001296">
    <property type="entry name" value="Glyco_trans_1"/>
</dbReference>
<dbReference type="InterPro" id="IPR050194">
    <property type="entry name" value="Glycosyltransferase_grp1"/>
</dbReference>
<evidence type="ECO:0000313" key="4">
    <source>
        <dbReference type="EMBL" id="CDF38961.1"/>
    </source>
</evidence>
<dbReference type="GO" id="GO:0016757">
    <property type="term" value="F:glycosyltransferase activity"/>
    <property type="evidence" value="ECO:0007669"/>
    <property type="project" value="UniProtKB-KW"/>
</dbReference>
<dbReference type="SUPFAM" id="SSF53448">
    <property type="entry name" value="Nucleotide-diphospho-sugar transferases"/>
    <property type="match status" value="1"/>
</dbReference>
<sequence>MVHMDWEVEKGKGGGMPRYGTTYSKWIDLHLTASDNVTKSMKTWIDPDMLSENPEKVKTCYIGTDPSALHSEESKASVRAQMRNDLELHKDAIVVLFAGRFVADKGIDVMGEVLTRVSEDPEMAKRLSFVFVGSGELKDMLEATQKKLQGRDPTIIIQPPAVGIAELRNYYAMADIFLLPSSNEGIALVLYEAMAAGMLVMGTDVGGQKELIRTNTGILLPNLNSVTGSASFIVRQLQAITKFTPMFTDIQKAGTLEVHNRFTTEKFCDCVVDNMVRAKESLEKSSPNGADDKAIEELRPKVAEIMKNERIHGLWNRGQVDRTIESEVTVGIKTYVCDPSIVRQVVGLVRSIRVNYPNVRILLANDGPTQVADAPIIKSDPFTEEIILPADSGISIGRNVMTNMSTTRYFVLLDDDHVFDEDTDLKIAVGGIGKEGFDVVGIRVRNLPGIEELERISIFIPRYVAKISKFEDRTVTLCVWNENNGPGVQTMRTPIRVDVLHNALIARTDALRAHPWRNILKVNEHMTFFLDARRAGVKVGYLPSVFVHHRARRYSACYKQVRFREDKYEQLLEYKDDYEWDGPCGDNFPAAVTAHLEATKGK</sequence>
<evidence type="ECO:0000313" key="5">
    <source>
        <dbReference type="Proteomes" id="UP000012073"/>
    </source>
</evidence>
<dbReference type="PANTHER" id="PTHR45947">
    <property type="entry name" value="SULFOQUINOVOSYL TRANSFERASE SQD2"/>
    <property type="match status" value="1"/>
</dbReference>
<dbReference type="PANTHER" id="PTHR45947:SF15">
    <property type="entry name" value="TEICHURONIC ACID BIOSYNTHESIS GLYCOSYLTRANSFERASE TUAC-RELATED"/>
    <property type="match status" value="1"/>
</dbReference>
<dbReference type="CDD" id="cd00761">
    <property type="entry name" value="Glyco_tranf_GTA_type"/>
    <property type="match status" value="1"/>
</dbReference>
<dbReference type="Gene3D" id="3.40.50.2000">
    <property type="entry name" value="Glycogen Phosphorylase B"/>
    <property type="match status" value="2"/>
</dbReference>
<dbReference type="OrthoDB" id="3784at2759"/>
<dbReference type="AlphaFoldDB" id="R7QNB3"/>
<dbReference type="KEGG" id="ccp:CHC_T00009304001"/>
<keyword evidence="1" id="KW-0328">Glycosyltransferase</keyword>
<keyword evidence="5" id="KW-1185">Reference proteome</keyword>
<dbReference type="InterPro" id="IPR001173">
    <property type="entry name" value="Glyco_trans_2-like"/>
</dbReference>
<evidence type="ECO:0000259" key="2">
    <source>
        <dbReference type="Pfam" id="PF00534"/>
    </source>
</evidence>
<name>R7QNB3_CHOCR</name>
<dbReference type="SUPFAM" id="SSF53756">
    <property type="entry name" value="UDP-Glycosyltransferase/glycogen phosphorylase"/>
    <property type="match status" value="1"/>
</dbReference>
<dbReference type="Pfam" id="PF00534">
    <property type="entry name" value="Glycos_transf_1"/>
    <property type="match status" value="1"/>
</dbReference>
<dbReference type="Gene3D" id="3.90.550.10">
    <property type="entry name" value="Spore Coat Polysaccharide Biosynthesis Protein SpsA, Chain A"/>
    <property type="match status" value="1"/>
</dbReference>
<dbReference type="EMBL" id="HG001981">
    <property type="protein sequence ID" value="CDF38961.1"/>
    <property type="molecule type" value="Genomic_DNA"/>
</dbReference>
<feature type="domain" description="Glycosyl transferase family 1" evidence="2">
    <location>
        <begin position="80"/>
        <end position="222"/>
    </location>
</feature>
<dbReference type="GeneID" id="17326585"/>
<reference evidence="5" key="1">
    <citation type="journal article" date="2013" name="Proc. Natl. Acad. Sci. U.S.A.">
        <title>Genome structure and metabolic features in the red seaweed Chondrus crispus shed light on evolution of the Archaeplastida.</title>
        <authorList>
            <person name="Collen J."/>
            <person name="Porcel B."/>
            <person name="Carre W."/>
            <person name="Ball S.G."/>
            <person name="Chaparro C."/>
            <person name="Tonon T."/>
            <person name="Barbeyron T."/>
            <person name="Michel G."/>
            <person name="Noel B."/>
            <person name="Valentin K."/>
            <person name="Elias M."/>
            <person name="Artiguenave F."/>
            <person name="Arun A."/>
            <person name="Aury J.M."/>
            <person name="Barbosa-Neto J.F."/>
            <person name="Bothwell J.H."/>
            <person name="Bouget F.Y."/>
            <person name="Brillet L."/>
            <person name="Cabello-Hurtado F."/>
            <person name="Capella-Gutierrez S."/>
            <person name="Charrier B."/>
            <person name="Cladiere L."/>
            <person name="Cock J.M."/>
            <person name="Coelho S.M."/>
            <person name="Colleoni C."/>
            <person name="Czjzek M."/>
            <person name="Da Silva C."/>
            <person name="Delage L."/>
            <person name="Denoeud F."/>
            <person name="Deschamps P."/>
            <person name="Dittami S.M."/>
            <person name="Gabaldon T."/>
            <person name="Gachon C.M."/>
            <person name="Groisillier A."/>
            <person name="Herve C."/>
            <person name="Jabbari K."/>
            <person name="Katinka M."/>
            <person name="Kloareg B."/>
            <person name="Kowalczyk N."/>
            <person name="Labadie K."/>
            <person name="Leblanc C."/>
            <person name="Lopez P.J."/>
            <person name="McLachlan D.H."/>
            <person name="Meslet-Cladiere L."/>
            <person name="Moustafa A."/>
            <person name="Nehr Z."/>
            <person name="Nyvall Collen P."/>
            <person name="Panaud O."/>
            <person name="Partensky F."/>
            <person name="Poulain J."/>
            <person name="Rensing S.A."/>
            <person name="Rousvoal S."/>
            <person name="Samson G."/>
            <person name="Symeonidi A."/>
            <person name="Weissenbach J."/>
            <person name="Zambounis A."/>
            <person name="Wincker P."/>
            <person name="Boyen C."/>
        </authorList>
    </citation>
    <scope>NUCLEOTIDE SEQUENCE [LARGE SCALE GENOMIC DNA]</scope>
    <source>
        <strain evidence="5">cv. Stackhouse</strain>
    </source>
</reference>
<dbReference type="CDD" id="cd03801">
    <property type="entry name" value="GT4_PimA-like"/>
    <property type="match status" value="1"/>
</dbReference>